<dbReference type="GO" id="GO:0046872">
    <property type="term" value="F:metal ion binding"/>
    <property type="evidence" value="ECO:0007669"/>
    <property type="project" value="UniProtKB-KW"/>
</dbReference>
<keyword evidence="16" id="KW-0944">Nitration</keyword>
<keyword evidence="12" id="KW-0479">Metal-binding</keyword>
<keyword evidence="18" id="KW-0472">Membrane</keyword>
<keyword evidence="7" id="KW-1003">Cell membrane</keyword>
<evidence type="ECO:0000313" key="25">
    <source>
        <dbReference type="Proteomes" id="UP001152803"/>
    </source>
</evidence>
<evidence type="ECO:0000256" key="12">
    <source>
        <dbReference type="ARBA" id="ARBA00022723"/>
    </source>
</evidence>
<evidence type="ECO:0000256" key="1">
    <source>
        <dbReference type="ARBA" id="ARBA00000137"/>
    </source>
</evidence>
<keyword evidence="20" id="KW-0850">VLDL</keyword>
<dbReference type="OrthoDB" id="199913at2759"/>
<dbReference type="FunFam" id="3.40.50.1820:FF:000441">
    <property type="entry name" value="Lipoprotein lipase"/>
    <property type="match status" value="1"/>
</dbReference>
<comment type="catalytic activity">
    <reaction evidence="1">
        <text>a triacylglycerol + H2O = a diacylglycerol + a fatty acid + H(+)</text>
        <dbReference type="Rhea" id="RHEA:12044"/>
        <dbReference type="ChEBI" id="CHEBI:15377"/>
        <dbReference type="ChEBI" id="CHEBI:15378"/>
        <dbReference type="ChEBI" id="CHEBI:17855"/>
        <dbReference type="ChEBI" id="CHEBI:18035"/>
        <dbReference type="ChEBI" id="CHEBI:28868"/>
        <dbReference type="EC" id="3.1.1.34"/>
    </reaction>
</comment>
<dbReference type="InterPro" id="IPR000734">
    <property type="entry name" value="TAG_lipase"/>
</dbReference>
<evidence type="ECO:0000256" key="13">
    <source>
        <dbReference type="ARBA" id="ARBA00022729"/>
    </source>
</evidence>
<evidence type="ECO:0000256" key="17">
    <source>
        <dbReference type="ARBA" id="ARBA00023098"/>
    </source>
</evidence>
<dbReference type="EC" id="3.1.1.34" evidence="5"/>
<dbReference type="GO" id="GO:0042627">
    <property type="term" value="C:chylomicron"/>
    <property type="evidence" value="ECO:0007669"/>
    <property type="project" value="UniProtKB-KW"/>
</dbReference>
<evidence type="ECO:0000256" key="3">
    <source>
        <dbReference type="ARBA" id="ARBA00004498"/>
    </source>
</evidence>
<feature type="domain" description="PLAT" evidence="23">
    <location>
        <begin position="332"/>
        <end position="429"/>
    </location>
</feature>
<proteinExistence type="inferred from homology"/>
<protein>
    <recommendedName>
        <fullName evidence="6">Lipoprotein lipase</fullName>
        <ecNumber evidence="5">3.1.1.34</ecNumber>
    </recommendedName>
</protein>
<dbReference type="InterPro" id="IPR001024">
    <property type="entry name" value="PLAT/LH2_dom"/>
</dbReference>
<dbReference type="InterPro" id="IPR013818">
    <property type="entry name" value="Lipase"/>
</dbReference>
<reference evidence="24" key="1">
    <citation type="journal article" date="2023" name="Science">
        <title>Genome structures resolve the early diversification of teleost fishes.</title>
        <authorList>
            <person name="Parey E."/>
            <person name="Louis A."/>
            <person name="Montfort J."/>
            <person name="Bouchez O."/>
            <person name="Roques C."/>
            <person name="Iampietro C."/>
            <person name="Lluch J."/>
            <person name="Castinel A."/>
            <person name="Donnadieu C."/>
            <person name="Desvignes T."/>
            <person name="Floi Bucao C."/>
            <person name="Jouanno E."/>
            <person name="Wen M."/>
            <person name="Mejri S."/>
            <person name="Dirks R."/>
            <person name="Jansen H."/>
            <person name="Henkel C."/>
            <person name="Chen W.J."/>
            <person name="Zahm M."/>
            <person name="Cabau C."/>
            <person name="Klopp C."/>
            <person name="Thompson A.W."/>
            <person name="Robinson-Rechavi M."/>
            <person name="Braasch I."/>
            <person name="Lecointre G."/>
            <person name="Bobe J."/>
            <person name="Postlethwait J.H."/>
            <person name="Berthelot C."/>
            <person name="Roest Crollius H."/>
            <person name="Guiguen Y."/>
        </authorList>
    </citation>
    <scope>NUCLEOTIDE SEQUENCE</scope>
    <source>
        <strain evidence="24">Concon-B</strain>
    </source>
</reference>
<dbReference type="GO" id="GO:0005886">
    <property type="term" value="C:plasma membrane"/>
    <property type="evidence" value="ECO:0007669"/>
    <property type="project" value="UniProtKB-SubCell"/>
</dbReference>
<dbReference type="AlphaFoldDB" id="A0A9Q1DKE4"/>
<dbReference type="InterPro" id="IPR036392">
    <property type="entry name" value="PLAT/LH2_dom_sf"/>
</dbReference>
<evidence type="ECO:0000256" key="19">
    <source>
        <dbReference type="ARBA" id="ARBA00023180"/>
    </source>
</evidence>
<keyword evidence="17" id="KW-0443">Lipid metabolism</keyword>
<dbReference type="GO" id="GO:0034372">
    <property type="term" value="P:very-low-density lipoprotein particle remodeling"/>
    <property type="evidence" value="ECO:0007669"/>
    <property type="project" value="TreeGrafter"/>
</dbReference>
<dbReference type="GO" id="GO:0004465">
    <property type="term" value="F:lipoprotein lipase activity"/>
    <property type="evidence" value="ECO:0007669"/>
    <property type="project" value="UniProtKB-EC"/>
</dbReference>
<dbReference type="GO" id="GO:0034185">
    <property type="term" value="F:apolipoprotein binding"/>
    <property type="evidence" value="ECO:0007669"/>
    <property type="project" value="TreeGrafter"/>
</dbReference>
<dbReference type="Pfam" id="PF00151">
    <property type="entry name" value="Lipase"/>
    <property type="match status" value="1"/>
</dbReference>
<keyword evidence="8" id="KW-0162">Chylomicron</keyword>
<dbReference type="PRINTS" id="PR00822">
    <property type="entry name" value="LIPOLIPASE"/>
</dbReference>
<evidence type="ECO:0000256" key="4">
    <source>
        <dbReference type="ARBA" id="ARBA00010701"/>
    </source>
</evidence>
<dbReference type="SUPFAM" id="SSF49723">
    <property type="entry name" value="Lipase/lipooxygenase domain (PLAT/LH2 domain)"/>
    <property type="match status" value="1"/>
</dbReference>
<dbReference type="InterPro" id="IPR033906">
    <property type="entry name" value="Lipase_N"/>
</dbReference>
<dbReference type="SMART" id="SM00308">
    <property type="entry name" value="LH2"/>
    <property type="match status" value="1"/>
</dbReference>
<keyword evidence="9" id="KW-0964">Secreted</keyword>
<evidence type="ECO:0000256" key="8">
    <source>
        <dbReference type="ARBA" id="ARBA00022513"/>
    </source>
</evidence>
<evidence type="ECO:0000256" key="21">
    <source>
        <dbReference type="RuleBase" id="RU004262"/>
    </source>
</evidence>
<keyword evidence="11" id="KW-0358">Heparin-binding</keyword>
<keyword evidence="13" id="KW-0732">Signal</keyword>
<evidence type="ECO:0000256" key="7">
    <source>
        <dbReference type="ARBA" id="ARBA00022475"/>
    </source>
</evidence>
<evidence type="ECO:0000259" key="23">
    <source>
        <dbReference type="SMART" id="SM00308"/>
    </source>
</evidence>
<evidence type="ECO:0000256" key="2">
    <source>
        <dbReference type="ARBA" id="ARBA00004296"/>
    </source>
</evidence>
<evidence type="ECO:0000256" key="15">
    <source>
        <dbReference type="ARBA" id="ARBA00022963"/>
    </source>
</evidence>
<dbReference type="InterPro" id="IPR029058">
    <property type="entry name" value="AB_hydrolase_fold"/>
</dbReference>
<dbReference type="PANTHER" id="PTHR11610:SF3">
    <property type="entry name" value="LIPOPROTEIN LIPASE"/>
    <property type="match status" value="1"/>
</dbReference>
<keyword evidence="15" id="KW-0442">Lipid degradation</keyword>
<dbReference type="PRINTS" id="PR00821">
    <property type="entry name" value="TAGLIPASE"/>
</dbReference>
<evidence type="ECO:0000313" key="24">
    <source>
        <dbReference type="EMBL" id="KAJ8273986.1"/>
    </source>
</evidence>
<evidence type="ECO:0000256" key="5">
    <source>
        <dbReference type="ARBA" id="ARBA00013181"/>
    </source>
</evidence>
<evidence type="ECO:0000256" key="16">
    <source>
        <dbReference type="ARBA" id="ARBA00023074"/>
    </source>
</evidence>
<comment type="similarity">
    <text evidence="4 21">Belongs to the AB hydrolase superfamily. Lipase family.</text>
</comment>
<evidence type="ECO:0000256" key="6">
    <source>
        <dbReference type="ARBA" id="ARBA00018617"/>
    </source>
</evidence>
<comment type="caution">
    <text evidence="24">The sequence shown here is derived from an EMBL/GenBank/DDBJ whole genome shotgun (WGS) entry which is preliminary data.</text>
</comment>
<accession>A0A9Q1DKE4</accession>
<dbReference type="SUPFAM" id="SSF53474">
    <property type="entry name" value="alpha/beta-Hydrolases"/>
    <property type="match status" value="1"/>
</dbReference>
<comment type="subcellular location">
    <subcellularLocation>
        <location evidence="2">Cell membrane</location>
        <topology evidence="2">Peripheral membrane protein</topology>
        <orientation evidence="2">Extracellular side</orientation>
    </subcellularLocation>
    <subcellularLocation>
        <location evidence="3">Secreted</location>
        <location evidence="3">Extracellular space</location>
        <location evidence="3">Extracellular matrix</location>
    </subcellularLocation>
</comment>
<name>A0A9Q1DKE4_CONCO</name>
<evidence type="ECO:0000256" key="14">
    <source>
        <dbReference type="ARBA" id="ARBA00022837"/>
    </source>
</evidence>
<dbReference type="PANTHER" id="PTHR11610">
    <property type="entry name" value="LIPASE"/>
    <property type="match status" value="1"/>
</dbReference>
<keyword evidence="14" id="KW-0106">Calcium</keyword>
<evidence type="ECO:0000256" key="9">
    <source>
        <dbReference type="ARBA" id="ARBA00022525"/>
    </source>
</evidence>
<evidence type="ECO:0000256" key="22">
    <source>
        <dbReference type="SAM" id="MobiDB-lite"/>
    </source>
</evidence>
<gene>
    <name evidence="24" type="ORF">COCON_G00086110</name>
</gene>
<evidence type="ECO:0000256" key="20">
    <source>
        <dbReference type="ARBA" id="ARBA00023313"/>
    </source>
</evidence>
<organism evidence="24 25">
    <name type="scientific">Conger conger</name>
    <name type="common">Conger eel</name>
    <name type="synonym">Muraena conger</name>
    <dbReference type="NCBI Taxonomy" id="82655"/>
    <lineage>
        <taxon>Eukaryota</taxon>
        <taxon>Metazoa</taxon>
        <taxon>Chordata</taxon>
        <taxon>Craniata</taxon>
        <taxon>Vertebrata</taxon>
        <taxon>Euteleostomi</taxon>
        <taxon>Actinopterygii</taxon>
        <taxon>Neopterygii</taxon>
        <taxon>Teleostei</taxon>
        <taxon>Anguilliformes</taxon>
        <taxon>Congridae</taxon>
        <taxon>Conger</taxon>
    </lineage>
</organism>
<dbReference type="CDD" id="cd00707">
    <property type="entry name" value="Pancreat_lipase_like"/>
    <property type="match status" value="1"/>
</dbReference>
<dbReference type="GO" id="GO:0008201">
    <property type="term" value="F:heparin binding"/>
    <property type="evidence" value="ECO:0007669"/>
    <property type="project" value="UniProtKB-KW"/>
</dbReference>
<evidence type="ECO:0000256" key="11">
    <source>
        <dbReference type="ARBA" id="ARBA00022674"/>
    </source>
</evidence>
<dbReference type="EMBL" id="JAFJMO010000006">
    <property type="protein sequence ID" value="KAJ8273986.1"/>
    <property type="molecule type" value="Genomic_DNA"/>
</dbReference>
<dbReference type="InterPro" id="IPR002330">
    <property type="entry name" value="Lipo_Lipase"/>
</dbReference>
<keyword evidence="25" id="KW-1185">Reference proteome</keyword>
<dbReference type="Proteomes" id="UP001152803">
    <property type="component" value="Unassembled WGS sequence"/>
</dbReference>
<feature type="region of interest" description="Disordered" evidence="22">
    <location>
        <begin position="1"/>
        <end position="22"/>
    </location>
</feature>
<keyword evidence="10" id="KW-0272">Extracellular matrix</keyword>
<dbReference type="GO" id="GO:0016042">
    <property type="term" value="P:lipid catabolic process"/>
    <property type="evidence" value="ECO:0007669"/>
    <property type="project" value="UniProtKB-KW"/>
</dbReference>
<dbReference type="GO" id="GO:0034361">
    <property type="term" value="C:very-low-density lipoprotein particle"/>
    <property type="evidence" value="ECO:0007669"/>
    <property type="project" value="UniProtKB-KW"/>
</dbReference>
<evidence type="ECO:0000256" key="18">
    <source>
        <dbReference type="ARBA" id="ARBA00023136"/>
    </source>
</evidence>
<dbReference type="Gene3D" id="3.40.50.1820">
    <property type="entry name" value="alpha/beta hydrolase"/>
    <property type="match status" value="1"/>
</dbReference>
<evidence type="ECO:0000256" key="10">
    <source>
        <dbReference type="ARBA" id="ARBA00022530"/>
    </source>
</evidence>
<sequence>MRSSGRRDLTYSSDRGNSTDRLSDYGDIEARFSVRSSEAPDGDLCYLVPGRPHTVSQCQFNAHAHTFIIIHGWTVTGGFDSWVPKLVEALLEREPQANVLVLDWLARAHQHYPTSAANARLAGRDLAKFIHWMEVALHYPLEKLHLLGYSLGAHVAGIAGDLSKSKVYRITGLDPAGPGFEHADAQGSLSPDDAGFVDVLHTNTRGSPGRSIGIQRPVGHLDIYPNGGSSQPGCDLHRTLLRIATSGIQNLDQLVKCSHERAVHLFIDSLLNAEQQSLAFRCSSKETFKRGLCLSCHGNRCAKLGYDTRPVRPRRSLTMYLHTREVMPFRVFHFQVKVHFFSQEDVTFRDQPLKISLFGTLGEKEDISLVLEWVEDYVFKFWERSGPSPFYIRRLRVKAGETQARVVFVAKDGEFGFLSRGGDYVTFVKSKEDPASQTQQRLHRLKMIGSLFKQSTE</sequence>
<keyword evidence="19" id="KW-0325">Glycoprotein</keyword>